<dbReference type="KEGG" id="lrs:PX52LOC_06877"/>
<organism evidence="7 8">
    <name type="scientific">Limnoglobus roseus</name>
    <dbReference type="NCBI Taxonomy" id="2598579"/>
    <lineage>
        <taxon>Bacteria</taxon>
        <taxon>Pseudomonadati</taxon>
        <taxon>Planctomycetota</taxon>
        <taxon>Planctomycetia</taxon>
        <taxon>Gemmatales</taxon>
        <taxon>Gemmataceae</taxon>
        <taxon>Limnoglobus</taxon>
    </lineage>
</organism>
<dbReference type="GO" id="GO:0051537">
    <property type="term" value="F:2 iron, 2 sulfur cluster binding"/>
    <property type="evidence" value="ECO:0007669"/>
    <property type="project" value="UniProtKB-KW"/>
</dbReference>
<dbReference type="PANTHER" id="PTHR21266:SF60">
    <property type="entry name" value="3-KETOSTEROID-9-ALPHA-MONOOXYGENASE, OXYGENASE COMPONENT"/>
    <property type="match status" value="1"/>
</dbReference>
<keyword evidence="5" id="KW-0411">Iron-sulfur</keyword>
<proteinExistence type="predicted"/>
<keyword evidence="8" id="KW-1185">Reference proteome</keyword>
<dbReference type="InterPro" id="IPR050584">
    <property type="entry name" value="Cholesterol_7-desaturase"/>
</dbReference>
<evidence type="ECO:0000256" key="1">
    <source>
        <dbReference type="ARBA" id="ARBA00022714"/>
    </source>
</evidence>
<protein>
    <submittedName>
        <fullName evidence="7">Iron-sulfur cluster-binding protein, Rieske family</fullName>
    </submittedName>
</protein>
<dbReference type="AlphaFoldDB" id="A0A5C1ASC6"/>
<keyword evidence="3" id="KW-0560">Oxidoreductase</keyword>
<dbReference type="GO" id="GO:0046872">
    <property type="term" value="F:metal ion binding"/>
    <property type="evidence" value="ECO:0007669"/>
    <property type="project" value="UniProtKB-KW"/>
</dbReference>
<dbReference type="InterPro" id="IPR036922">
    <property type="entry name" value="Rieske_2Fe-2S_sf"/>
</dbReference>
<dbReference type="Pfam" id="PF19112">
    <property type="entry name" value="VanA_C"/>
    <property type="match status" value="1"/>
</dbReference>
<evidence type="ECO:0000256" key="3">
    <source>
        <dbReference type="ARBA" id="ARBA00023002"/>
    </source>
</evidence>
<dbReference type="Proteomes" id="UP000324974">
    <property type="component" value="Chromosome"/>
</dbReference>
<evidence type="ECO:0000256" key="5">
    <source>
        <dbReference type="ARBA" id="ARBA00023014"/>
    </source>
</evidence>
<dbReference type="PROSITE" id="PS51296">
    <property type="entry name" value="RIESKE"/>
    <property type="match status" value="1"/>
</dbReference>
<gene>
    <name evidence="7" type="ORF">PX52LOC_06877</name>
</gene>
<dbReference type="GO" id="GO:0016491">
    <property type="term" value="F:oxidoreductase activity"/>
    <property type="evidence" value="ECO:0007669"/>
    <property type="project" value="UniProtKB-KW"/>
</dbReference>
<keyword evidence="4" id="KW-0408">Iron</keyword>
<dbReference type="InterPro" id="IPR017941">
    <property type="entry name" value="Rieske_2Fe-2S"/>
</dbReference>
<dbReference type="EMBL" id="CP042425">
    <property type="protein sequence ID" value="QEL19798.1"/>
    <property type="molecule type" value="Genomic_DNA"/>
</dbReference>
<evidence type="ECO:0000313" key="8">
    <source>
        <dbReference type="Proteomes" id="UP000324974"/>
    </source>
</evidence>
<dbReference type="SUPFAM" id="SSF55961">
    <property type="entry name" value="Bet v1-like"/>
    <property type="match status" value="1"/>
</dbReference>
<evidence type="ECO:0000313" key="7">
    <source>
        <dbReference type="EMBL" id="QEL19798.1"/>
    </source>
</evidence>
<feature type="domain" description="Rieske" evidence="6">
    <location>
        <begin position="7"/>
        <end position="105"/>
    </location>
</feature>
<dbReference type="Pfam" id="PF00355">
    <property type="entry name" value="Rieske"/>
    <property type="match status" value="1"/>
</dbReference>
<keyword evidence="2" id="KW-0479">Metal-binding</keyword>
<dbReference type="OrthoDB" id="9800776at2"/>
<evidence type="ECO:0000256" key="4">
    <source>
        <dbReference type="ARBA" id="ARBA00023004"/>
    </source>
</evidence>
<dbReference type="PANTHER" id="PTHR21266">
    <property type="entry name" value="IRON-SULFUR DOMAIN CONTAINING PROTEIN"/>
    <property type="match status" value="1"/>
</dbReference>
<name>A0A5C1ASC6_9BACT</name>
<evidence type="ECO:0000256" key="2">
    <source>
        <dbReference type="ARBA" id="ARBA00022723"/>
    </source>
</evidence>
<dbReference type="InterPro" id="IPR044043">
    <property type="entry name" value="VanA_C_cat"/>
</dbReference>
<keyword evidence="1" id="KW-0001">2Fe-2S</keyword>
<sequence>MGMLDHWHPVLASHDLTKKPHGLQLGGRLICLFRTSDGNVSAIDDVCPHRRMKLSYGRVVGDRVECKYHGWMFDGCGDGESPSTPKMHTCTESFDAREEHGFIWVKSRHSNPAFPDINADKFYHLGNFLHTVPAPLELTVDNFTEIEHSGTVHDTFGYDLPRMHEVKVNFEPTENSVRVMNVGPTKVLNPLFRWMLGIRKNDLFHDHWTTYFSPIYSVYDHWWTSPDGSREAMVRWRLYMFFWPVDEKRTNVTSFVYAKSRYPGPAGGLRFAKYLFRREVDREIRQDIQMLEHMADHRPSIEGMKLSRFDKVLGLTRERIARIYRGEPVGRIAVA</sequence>
<dbReference type="Gene3D" id="2.102.10.10">
    <property type="entry name" value="Rieske [2Fe-2S] iron-sulphur domain"/>
    <property type="match status" value="1"/>
</dbReference>
<dbReference type="SUPFAM" id="SSF50022">
    <property type="entry name" value="ISP domain"/>
    <property type="match status" value="1"/>
</dbReference>
<dbReference type="Gene3D" id="3.90.380.10">
    <property type="entry name" value="Naphthalene 1,2-dioxygenase Alpha Subunit, Chain A, domain 1"/>
    <property type="match status" value="1"/>
</dbReference>
<accession>A0A5C1ASC6</accession>
<reference evidence="8" key="1">
    <citation type="submission" date="2019-08" db="EMBL/GenBank/DDBJ databases">
        <title>Limnoglobus roseus gen. nov., sp. nov., a novel freshwater planctomycete with a giant genome from the family Gemmataceae.</title>
        <authorList>
            <person name="Kulichevskaya I.S."/>
            <person name="Naumoff D.G."/>
            <person name="Miroshnikov K."/>
            <person name="Ivanova A."/>
            <person name="Philippov D.A."/>
            <person name="Hakobyan A."/>
            <person name="Rijpstra I.C."/>
            <person name="Sinninghe Damste J.S."/>
            <person name="Liesack W."/>
            <person name="Dedysh S.N."/>
        </authorList>
    </citation>
    <scope>NUCLEOTIDE SEQUENCE [LARGE SCALE GENOMIC DNA]</scope>
    <source>
        <strain evidence="8">PX52</strain>
    </source>
</reference>
<evidence type="ECO:0000259" key="6">
    <source>
        <dbReference type="PROSITE" id="PS51296"/>
    </source>
</evidence>